<dbReference type="AlphaFoldDB" id="A0ABD1S9G4"/>
<sequence length="167" mass="18858">METVSKITRIKLVQTNILPQLAIHSRTSYKQDIIILSKIRNIDCKNNGSLQFGNFEAKSKAVAFAGQTIYRSFSGGAALFPVSFHSIGQVGRVRSSRSGFDLSQRARVVGMLESESQTTTQEIDSCPADMVDHMPCEDPRINGQLSREMNYYRERHFSKRDIRVEVI</sequence>
<dbReference type="GO" id="GO:0032259">
    <property type="term" value="P:methylation"/>
    <property type="evidence" value="ECO:0007669"/>
    <property type="project" value="UniProtKB-KW"/>
</dbReference>
<evidence type="ECO:0000313" key="2">
    <source>
        <dbReference type="Proteomes" id="UP001604277"/>
    </source>
</evidence>
<name>A0ABD1S9G4_9LAMI</name>
<dbReference type="Proteomes" id="UP001604277">
    <property type="component" value="Unassembled WGS sequence"/>
</dbReference>
<keyword evidence="2" id="KW-1185">Reference proteome</keyword>
<gene>
    <name evidence="1" type="ORF">Fot_39801</name>
</gene>
<proteinExistence type="predicted"/>
<keyword evidence="1" id="KW-0489">Methyltransferase</keyword>
<reference evidence="2" key="1">
    <citation type="submission" date="2024-07" db="EMBL/GenBank/DDBJ databases">
        <title>Two chromosome-level genome assemblies of Korean endemic species Abeliophyllum distichum and Forsythia ovata (Oleaceae).</title>
        <authorList>
            <person name="Jang H."/>
        </authorList>
    </citation>
    <scope>NUCLEOTIDE SEQUENCE [LARGE SCALE GENOMIC DNA]</scope>
</reference>
<organism evidence="1 2">
    <name type="scientific">Forsythia ovata</name>
    <dbReference type="NCBI Taxonomy" id="205694"/>
    <lineage>
        <taxon>Eukaryota</taxon>
        <taxon>Viridiplantae</taxon>
        <taxon>Streptophyta</taxon>
        <taxon>Embryophyta</taxon>
        <taxon>Tracheophyta</taxon>
        <taxon>Spermatophyta</taxon>
        <taxon>Magnoliopsida</taxon>
        <taxon>eudicotyledons</taxon>
        <taxon>Gunneridae</taxon>
        <taxon>Pentapetalae</taxon>
        <taxon>asterids</taxon>
        <taxon>lamiids</taxon>
        <taxon>Lamiales</taxon>
        <taxon>Oleaceae</taxon>
        <taxon>Forsythieae</taxon>
        <taxon>Forsythia</taxon>
    </lineage>
</organism>
<dbReference type="EMBL" id="JBFOLJ010000011">
    <property type="protein sequence ID" value="KAL2496044.1"/>
    <property type="molecule type" value="Genomic_DNA"/>
</dbReference>
<evidence type="ECO:0000313" key="1">
    <source>
        <dbReference type="EMBL" id="KAL2496044.1"/>
    </source>
</evidence>
<keyword evidence="1" id="KW-0808">Transferase</keyword>
<accession>A0ABD1S9G4</accession>
<protein>
    <submittedName>
        <fullName evidence="1">Methyltransferase</fullName>
    </submittedName>
</protein>
<comment type="caution">
    <text evidence="1">The sequence shown here is derived from an EMBL/GenBank/DDBJ whole genome shotgun (WGS) entry which is preliminary data.</text>
</comment>
<dbReference type="GO" id="GO:0008168">
    <property type="term" value="F:methyltransferase activity"/>
    <property type="evidence" value="ECO:0007669"/>
    <property type="project" value="UniProtKB-KW"/>
</dbReference>